<accession>W2RPX0</accession>
<dbReference type="SUPFAM" id="SSF56112">
    <property type="entry name" value="Protein kinase-like (PK-like)"/>
    <property type="match status" value="1"/>
</dbReference>
<dbReference type="GeneID" id="19973886"/>
<evidence type="ECO:0000259" key="11">
    <source>
        <dbReference type="PROSITE" id="PS50011"/>
    </source>
</evidence>
<keyword evidence="5 7" id="KW-0067">ATP-binding</keyword>
<gene>
    <name evidence="12" type="ORF">HMPREF1541_06547</name>
</gene>
<reference evidence="12 13" key="1">
    <citation type="submission" date="2013-03" db="EMBL/GenBank/DDBJ databases">
        <title>The Genome Sequence of Phialophora europaea CBS 101466.</title>
        <authorList>
            <consortium name="The Broad Institute Genomics Platform"/>
            <person name="Cuomo C."/>
            <person name="de Hoog S."/>
            <person name="Gorbushina A."/>
            <person name="Walker B."/>
            <person name="Young S.K."/>
            <person name="Zeng Q."/>
            <person name="Gargeya S."/>
            <person name="Fitzgerald M."/>
            <person name="Haas B."/>
            <person name="Abouelleil A."/>
            <person name="Allen A.W."/>
            <person name="Alvarado L."/>
            <person name="Arachchi H.M."/>
            <person name="Berlin A.M."/>
            <person name="Chapman S.B."/>
            <person name="Gainer-Dewar J."/>
            <person name="Goldberg J."/>
            <person name="Griggs A."/>
            <person name="Gujja S."/>
            <person name="Hansen M."/>
            <person name="Howarth C."/>
            <person name="Imamovic A."/>
            <person name="Ireland A."/>
            <person name="Larimer J."/>
            <person name="McCowan C."/>
            <person name="Murphy C."/>
            <person name="Pearson M."/>
            <person name="Poon T.W."/>
            <person name="Priest M."/>
            <person name="Roberts A."/>
            <person name="Saif S."/>
            <person name="Shea T."/>
            <person name="Sisk P."/>
            <person name="Sykes S."/>
            <person name="Wortman J."/>
            <person name="Nusbaum C."/>
            <person name="Birren B."/>
        </authorList>
    </citation>
    <scope>NUCLEOTIDE SEQUENCE [LARGE SCALE GENOMIC DNA]</scope>
    <source>
        <strain evidence="12 13">CBS 101466</strain>
    </source>
</reference>
<dbReference type="OrthoDB" id="942095at2759"/>
<dbReference type="AlphaFoldDB" id="W2RPX0"/>
<feature type="region of interest" description="Disordered" evidence="10">
    <location>
        <begin position="537"/>
        <end position="749"/>
    </location>
</feature>
<feature type="compositionally biased region" description="Polar residues" evidence="10">
    <location>
        <begin position="480"/>
        <end position="490"/>
    </location>
</feature>
<dbReference type="GO" id="GO:0005524">
    <property type="term" value="F:ATP binding"/>
    <property type="evidence" value="ECO:0007669"/>
    <property type="project" value="UniProtKB-UniRule"/>
</dbReference>
<dbReference type="FunFam" id="1.10.510.10:FF:000434">
    <property type="entry name" value="Serine/threonine protein kinase"/>
    <property type="match status" value="1"/>
</dbReference>
<dbReference type="RefSeq" id="XP_008719101.1">
    <property type="nucleotide sequence ID" value="XM_008720879.1"/>
</dbReference>
<evidence type="ECO:0000256" key="9">
    <source>
        <dbReference type="PROSITE-ProRule" id="PRU10141"/>
    </source>
</evidence>
<feature type="binding site" evidence="9">
    <location>
        <position position="69"/>
    </location>
    <ligand>
        <name>ATP</name>
        <dbReference type="ChEBI" id="CHEBI:30616"/>
    </ligand>
</feature>
<dbReference type="InterPro" id="IPR017441">
    <property type="entry name" value="Protein_kinase_ATP_BS"/>
</dbReference>
<dbReference type="Proteomes" id="UP000030752">
    <property type="component" value="Unassembled WGS sequence"/>
</dbReference>
<dbReference type="PANTHER" id="PTHR24350">
    <property type="entry name" value="SERINE/THREONINE-PROTEIN KINASE IAL-RELATED"/>
    <property type="match status" value="1"/>
</dbReference>
<dbReference type="STRING" id="1220924.W2RPX0"/>
<dbReference type="SMART" id="SM00220">
    <property type="entry name" value="S_TKc"/>
    <property type="match status" value="1"/>
</dbReference>
<feature type="compositionally biased region" description="Polar residues" evidence="10">
    <location>
        <begin position="589"/>
        <end position="615"/>
    </location>
</feature>
<keyword evidence="2" id="KW-0808">Transferase</keyword>
<evidence type="ECO:0000256" key="10">
    <source>
        <dbReference type="SAM" id="MobiDB-lite"/>
    </source>
</evidence>
<feature type="compositionally biased region" description="Polar residues" evidence="10">
    <location>
        <begin position="545"/>
        <end position="558"/>
    </location>
</feature>
<dbReference type="CDD" id="cd14003">
    <property type="entry name" value="STKc_AMPK-like"/>
    <property type="match status" value="1"/>
</dbReference>
<dbReference type="PROSITE" id="PS00107">
    <property type="entry name" value="PROTEIN_KINASE_ATP"/>
    <property type="match status" value="1"/>
</dbReference>
<dbReference type="EMBL" id="KB822722">
    <property type="protein sequence ID" value="ETN38512.1"/>
    <property type="molecule type" value="Genomic_DNA"/>
</dbReference>
<feature type="domain" description="Protein kinase" evidence="11">
    <location>
        <begin position="39"/>
        <end position="286"/>
    </location>
</feature>
<dbReference type="HOGENOM" id="CLU_007199_0_0_1"/>
<keyword evidence="1" id="KW-0723">Serine/threonine-protein kinase</keyword>
<feature type="compositionally biased region" description="Polar residues" evidence="10">
    <location>
        <begin position="683"/>
        <end position="708"/>
    </location>
</feature>
<dbReference type="Pfam" id="PF00069">
    <property type="entry name" value="Pkinase"/>
    <property type="match status" value="1"/>
</dbReference>
<evidence type="ECO:0000313" key="13">
    <source>
        <dbReference type="Proteomes" id="UP000030752"/>
    </source>
</evidence>
<evidence type="ECO:0000256" key="7">
    <source>
        <dbReference type="PIRSR" id="PIRSR630616-2"/>
    </source>
</evidence>
<dbReference type="PROSITE" id="PS00108">
    <property type="entry name" value="PROTEIN_KINASE_ST"/>
    <property type="match status" value="1"/>
</dbReference>
<dbReference type="PROSITE" id="PS50011">
    <property type="entry name" value="PROTEIN_KINASE_DOM"/>
    <property type="match status" value="1"/>
</dbReference>
<feature type="compositionally biased region" description="Low complexity" evidence="10">
    <location>
        <begin position="664"/>
        <end position="674"/>
    </location>
</feature>
<dbReference type="InterPro" id="IPR030616">
    <property type="entry name" value="Aur-like"/>
</dbReference>
<feature type="region of interest" description="Disordered" evidence="10">
    <location>
        <begin position="843"/>
        <end position="916"/>
    </location>
</feature>
<feature type="binding site" evidence="7">
    <location>
        <position position="65"/>
    </location>
    <ligand>
        <name>ATP</name>
        <dbReference type="ChEBI" id="CHEBI:30616"/>
    </ligand>
</feature>
<feature type="compositionally biased region" description="Polar residues" evidence="10">
    <location>
        <begin position="629"/>
        <end position="641"/>
    </location>
</feature>
<dbReference type="InParanoid" id="W2RPX0"/>
<sequence>MQNSRTKAEQQLHKAKLANSYQQLLNQFESKDLTHVGNYTVGRLVGKGSFGKVYLARNDLINGSKVVLKASSKEDHNLAKEVHWHRQFVHPHIARLYEVIVTELNVYLVLEYCPGNELYDHICRHGPLAVEKAQKIFTQLVGAVAYIHSKSCVHRDLKLENVLLDKRDNVKLIDFGFTREYEGKASYLQTFCGTVCYSAPEMLKGEKYAAEKVDVWSLGIILFALLKGELPFDEDDDAITKENILKEDPKFPDTFPEAATTLIRKMLSKRSFHRPTLADVLADPFLVNDAPAQQAILKLSQPAPFTTELEKHTLERLKSAGVDIDKVIESVLAQRCDALAGWWTLLYEKEQRKEVRREKKRKERDAEMKLLRRLSGASGRFSTTQPTLPEVDEEGAPGHQTNGLRTRSNSRGRRNRRSTPQILVSDLPQLPEGSPMYSPGAMTPPKPVDKDSIRSRSTSRTARPPLPPKSASREWKRRSSNLQLVTSNSDMLGPANGINKRGGQTRAGRQRRNNQFLNQLSNLKHWFVESTKRARSPLGKLDSRGSGSQKSPISSKITLTPDKQRSQPQLSLHTPLSPGERPTHDRALSGTSSVMTRNSSYGNTLTPVTSANQVNGVAKLDTSRHHQKTGSNGTRASLSPSPLTPRGSQSRRLSSGPGLRGRKSTSSSVSSIRSMPRHAGHSKASSQSSNSMDTIHSPSASRTSSLLHHTSRSPHHSLKVLPAGPVFSSSGRLVRTGGDDASSGHSSQAPISKFNEAMIGSNAGGVMFARRKKTAFKGPNLSAGLFGQSVTAPLGSPAIFGRQREGSDGTTNRIFGRRKSGNAVGAAVAGAGAGAGAATLGIPEEQEETPGKRKSVIVEEDEEEEEAAMNHHSSRNRPAHAHSGILEEEDEEEDEDVEEVDTFDEPVLHPGERLDSITFIEDPPVLGKDIGAGLRKYSSQALVMSPAETPLETPKISIDGTAGTTGPNSPGTASEIGVGQSASTPRLDLGREWSK</sequence>
<evidence type="ECO:0000256" key="5">
    <source>
        <dbReference type="ARBA" id="ARBA00022840"/>
    </source>
</evidence>
<feature type="region of interest" description="Disordered" evidence="10">
    <location>
        <begin position="945"/>
        <end position="995"/>
    </location>
</feature>
<feature type="cross-link" description="Glycyl lysine isopeptide (Lys-Gly) (interchain with G-Cter in SUMO2)" evidence="8">
    <location>
        <position position="158"/>
    </location>
</feature>
<proteinExistence type="predicted"/>
<evidence type="ECO:0000313" key="12">
    <source>
        <dbReference type="EMBL" id="ETN38512.1"/>
    </source>
</evidence>
<keyword evidence="3 7" id="KW-0547">Nucleotide-binding</keyword>
<organism evidence="12 13">
    <name type="scientific">Cyphellophora europaea (strain CBS 101466)</name>
    <name type="common">Phialophora europaea</name>
    <dbReference type="NCBI Taxonomy" id="1220924"/>
    <lineage>
        <taxon>Eukaryota</taxon>
        <taxon>Fungi</taxon>
        <taxon>Dikarya</taxon>
        <taxon>Ascomycota</taxon>
        <taxon>Pezizomycotina</taxon>
        <taxon>Eurotiomycetes</taxon>
        <taxon>Chaetothyriomycetidae</taxon>
        <taxon>Chaetothyriales</taxon>
        <taxon>Cyphellophoraceae</taxon>
        <taxon>Cyphellophora</taxon>
    </lineage>
</organism>
<keyword evidence="4" id="KW-0418">Kinase</keyword>
<dbReference type="VEuPathDB" id="FungiDB:HMPREF1541_06547"/>
<feature type="binding site" evidence="7">
    <location>
        <position position="174"/>
    </location>
    <ligand>
        <name>ATP</name>
        <dbReference type="ChEBI" id="CHEBI:30616"/>
    </ligand>
</feature>
<feature type="compositionally biased region" description="Basic residues" evidence="10">
    <location>
        <begin position="709"/>
        <end position="718"/>
    </location>
</feature>
<feature type="compositionally biased region" description="Low complexity" evidence="10">
    <location>
        <begin position="645"/>
        <end position="657"/>
    </location>
</feature>
<evidence type="ECO:0000256" key="6">
    <source>
        <dbReference type="PIRSR" id="PIRSR630616-1"/>
    </source>
</evidence>
<dbReference type="InterPro" id="IPR008271">
    <property type="entry name" value="Ser/Thr_kinase_AS"/>
</dbReference>
<dbReference type="eggNOG" id="KOG0583">
    <property type="taxonomic scope" value="Eukaryota"/>
</dbReference>
<dbReference type="InterPro" id="IPR000719">
    <property type="entry name" value="Prot_kinase_dom"/>
</dbReference>
<feature type="compositionally biased region" description="Basic residues" evidence="10">
    <location>
        <begin position="408"/>
        <end position="417"/>
    </location>
</feature>
<feature type="region of interest" description="Disordered" evidence="10">
    <location>
        <begin position="353"/>
        <end position="508"/>
    </location>
</feature>
<dbReference type="InterPro" id="IPR011009">
    <property type="entry name" value="Kinase-like_dom_sf"/>
</dbReference>
<evidence type="ECO:0000256" key="4">
    <source>
        <dbReference type="ARBA" id="ARBA00022777"/>
    </source>
</evidence>
<feature type="compositionally biased region" description="Acidic residues" evidence="10">
    <location>
        <begin position="886"/>
        <end position="904"/>
    </location>
</feature>
<feature type="binding site" evidence="7">
    <location>
        <begin position="160"/>
        <end position="161"/>
    </location>
    <ligand>
        <name>ATP</name>
        <dbReference type="ChEBI" id="CHEBI:30616"/>
    </ligand>
</feature>
<evidence type="ECO:0000256" key="1">
    <source>
        <dbReference type="ARBA" id="ARBA00022527"/>
    </source>
</evidence>
<feature type="compositionally biased region" description="Basic and acidic residues" evidence="10">
    <location>
        <begin position="906"/>
        <end position="915"/>
    </location>
</feature>
<keyword evidence="13" id="KW-1185">Reference proteome</keyword>
<feature type="compositionally biased region" description="Basic and acidic residues" evidence="10">
    <location>
        <begin position="353"/>
        <end position="370"/>
    </location>
</feature>
<protein>
    <recommendedName>
        <fullName evidence="11">Protein kinase domain-containing protein</fullName>
    </recommendedName>
</protein>
<feature type="active site" description="Proton acceptor" evidence="6">
    <location>
        <position position="156"/>
    </location>
</feature>
<feature type="compositionally biased region" description="Acidic residues" evidence="10">
    <location>
        <begin position="858"/>
        <end position="867"/>
    </location>
</feature>
<feature type="compositionally biased region" description="Polar residues" evidence="10">
    <location>
        <begin position="962"/>
        <end position="972"/>
    </location>
</feature>
<evidence type="ECO:0000256" key="3">
    <source>
        <dbReference type="ARBA" id="ARBA00022741"/>
    </source>
</evidence>
<dbReference type="GO" id="GO:0004674">
    <property type="term" value="F:protein serine/threonine kinase activity"/>
    <property type="evidence" value="ECO:0007669"/>
    <property type="project" value="UniProtKB-KW"/>
</dbReference>
<dbReference type="Gene3D" id="1.10.510.10">
    <property type="entry name" value="Transferase(Phosphotransferase) domain 1"/>
    <property type="match status" value="1"/>
</dbReference>
<evidence type="ECO:0000256" key="8">
    <source>
        <dbReference type="PIRSR" id="PIRSR630616-3"/>
    </source>
</evidence>
<evidence type="ECO:0000256" key="2">
    <source>
        <dbReference type="ARBA" id="ARBA00022679"/>
    </source>
</evidence>
<name>W2RPX0_CYPE1</name>